<sequence>MLWSFIVVCLCFLKDTAGASRECYSDSLSACIIISGLFSILPVRWYDGHGLMEYFNCSIVKSRKQRIRKCVGPRGPGWPFFIYFFAFIFLDLDLNVI</sequence>
<feature type="chain" id="PRO_5014406059" evidence="2">
    <location>
        <begin position="19"/>
        <end position="97"/>
    </location>
</feature>
<dbReference type="AlphaFoldDB" id="A0A2K1XZH2"/>
<feature type="transmembrane region" description="Helical" evidence="1">
    <location>
        <begin position="71"/>
        <end position="90"/>
    </location>
</feature>
<evidence type="ECO:0000313" key="4">
    <source>
        <dbReference type="Proteomes" id="UP000006729"/>
    </source>
</evidence>
<keyword evidence="1" id="KW-1133">Transmembrane helix</keyword>
<keyword evidence="2" id="KW-0732">Signal</keyword>
<dbReference type="Proteomes" id="UP000006729">
    <property type="component" value="Chromosome 13"/>
</dbReference>
<organism evidence="3 4">
    <name type="scientific">Populus trichocarpa</name>
    <name type="common">Western balsam poplar</name>
    <name type="synonym">Populus balsamifera subsp. trichocarpa</name>
    <dbReference type="NCBI Taxonomy" id="3694"/>
    <lineage>
        <taxon>Eukaryota</taxon>
        <taxon>Viridiplantae</taxon>
        <taxon>Streptophyta</taxon>
        <taxon>Embryophyta</taxon>
        <taxon>Tracheophyta</taxon>
        <taxon>Spermatophyta</taxon>
        <taxon>Magnoliopsida</taxon>
        <taxon>eudicotyledons</taxon>
        <taxon>Gunneridae</taxon>
        <taxon>Pentapetalae</taxon>
        <taxon>rosids</taxon>
        <taxon>fabids</taxon>
        <taxon>Malpighiales</taxon>
        <taxon>Salicaceae</taxon>
        <taxon>Saliceae</taxon>
        <taxon>Populus</taxon>
    </lineage>
</organism>
<keyword evidence="4" id="KW-1185">Reference proteome</keyword>
<keyword evidence="1" id="KW-0472">Membrane</keyword>
<name>A0A2K1XZH2_POPTR</name>
<evidence type="ECO:0000313" key="3">
    <source>
        <dbReference type="EMBL" id="PNT06170.1"/>
    </source>
</evidence>
<keyword evidence="1" id="KW-0812">Transmembrane</keyword>
<proteinExistence type="predicted"/>
<accession>A0A2K1XZH2</accession>
<dbReference type="EMBL" id="CM009302">
    <property type="protein sequence ID" value="PNT06170.1"/>
    <property type="molecule type" value="Genomic_DNA"/>
</dbReference>
<protein>
    <submittedName>
        <fullName evidence="3">Uncharacterized protein</fullName>
    </submittedName>
</protein>
<reference evidence="3 4" key="1">
    <citation type="journal article" date="2006" name="Science">
        <title>The genome of black cottonwood, Populus trichocarpa (Torr. &amp; Gray).</title>
        <authorList>
            <person name="Tuskan G.A."/>
            <person name="Difazio S."/>
            <person name="Jansson S."/>
            <person name="Bohlmann J."/>
            <person name="Grigoriev I."/>
            <person name="Hellsten U."/>
            <person name="Putnam N."/>
            <person name="Ralph S."/>
            <person name="Rombauts S."/>
            <person name="Salamov A."/>
            <person name="Schein J."/>
            <person name="Sterck L."/>
            <person name="Aerts A."/>
            <person name="Bhalerao R.R."/>
            <person name="Bhalerao R.P."/>
            <person name="Blaudez D."/>
            <person name="Boerjan W."/>
            <person name="Brun A."/>
            <person name="Brunner A."/>
            <person name="Busov V."/>
            <person name="Campbell M."/>
            <person name="Carlson J."/>
            <person name="Chalot M."/>
            <person name="Chapman J."/>
            <person name="Chen G.L."/>
            <person name="Cooper D."/>
            <person name="Coutinho P.M."/>
            <person name="Couturier J."/>
            <person name="Covert S."/>
            <person name="Cronk Q."/>
            <person name="Cunningham R."/>
            <person name="Davis J."/>
            <person name="Degroeve S."/>
            <person name="Dejardin A."/>
            <person name="Depamphilis C."/>
            <person name="Detter J."/>
            <person name="Dirks B."/>
            <person name="Dubchak I."/>
            <person name="Duplessis S."/>
            <person name="Ehlting J."/>
            <person name="Ellis B."/>
            <person name="Gendler K."/>
            <person name="Goodstein D."/>
            <person name="Gribskov M."/>
            <person name="Grimwood J."/>
            <person name="Groover A."/>
            <person name="Gunter L."/>
            <person name="Hamberger B."/>
            <person name="Heinze B."/>
            <person name="Helariutta Y."/>
            <person name="Henrissat B."/>
            <person name="Holligan D."/>
            <person name="Holt R."/>
            <person name="Huang W."/>
            <person name="Islam-Faridi N."/>
            <person name="Jones S."/>
            <person name="Jones-Rhoades M."/>
            <person name="Jorgensen R."/>
            <person name="Joshi C."/>
            <person name="Kangasjarvi J."/>
            <person name="Karlsson J."/>
            <person name="Kelleher C."/>
            <person name="Kirkpatrick R."/>
            <person name="Kirst M."/>
            <person name="Kohler A."/>
            <person name="Kalluri U."/>
            <person name="Larimer F."/>
            <person name="Leebens-Mack J."/>
            <person name="Leple J.C."/>
            <person name="Locascio P."/>
            <person name="Lou Y."/>
            <person name="Lucas S."/>
            <person name="Martin F."/>
            <person name="Montanini B."/>
            <person name="Napoli C."/>
            <person name="Nelson D.R."/>
            <person name="Nelson C."/>
            <person name="Nieminen K."/>
            <person name="Nilsson O."/>
            <person name="Pereda V."/>
            <person name="Peter G."/>
            <person name="Philippe R."/>
            <person name="Pilate G."/>
            <person name="Poliakov A."/>
            <person name="Razumovskaya J."/>
            <person name="Richardson P."/>
            <person name="Rinaldi C."/>
            <person name="Ritland K."/>
            <person name="Rouze P."/>
            <person name="Ryaboy D."/>
            <person name="Schmutz J."/>
            <person name="Schrader J."/>
            <person name="Segerman B."/>
            <person name="Shin H."/>
            <person name="Siddiqui A."/>
            <person name="Sterky F."/>
            <person name="Terry A."/>
            <person name="Tsai C.J."/>
            <person name="Uberbacher E."/>
            <person name="Unneberg P."/>
            <person name="Vahala J."/>
            <person name="Wall K."/>
            <person name="Wessler S."/>
            <person name="Yang G."/>
            <person name="Yin T."/>
            <person name="Douglas C."/>
            <person name="Marra M."/>
            <person name="Sandberg G."/>
            <person name="Van de Peer Y."/>
            <person name="Rokhsar D."/>
        </authorList>
    </citation>
    <scope>NUCLEOTIDE SEQUENCE [LARGE SCALE GENOMIC DNA]</scope>
    <source>
        <strain evidence="4">cv. Nisqually</strain>
    </source>
</reference>
<evidence type="ECO:0000256" key="1">
    <source>
        <dbReference type="SAM" id="Phobius"/>
    </source>
</evidence>
<gene>
    <name evidence="3" type="ORF">POPTR_013G016200</name>
</gene>
<evidence type="ECO:0000256" key="2">
    <source>
        <dbReference type="SAM" id="SignalP"/>
    </source>
</evidence>
<feature type="signal peptide" evidence="2">
    <location>
        <begin position="1"/>
        <end position="18"/>
    </location>
</feature>